<dbReference type="EMBL" id="JBHFFA010000004">
    <property type="protein sequence ID" value="KAL2629299.1"/>
    <property type="molecule type" value="Genomic_DNA"/>
</dbReference>
<keyword evidence="1" id="KW-0472">Membrane</keyword>
<evidence type="ECO:0000313" key="3">
    <source>
        <dbReference type="Proteomes" id="UP001605036"/>
    </source>
</evidence>
<feature type="transmembrane region" description="Helical" evidence="1">
    <location>
        <begin position="134"/>
        <end position="157"/>
    </location>
</feature>
<organism evidence="2 3">
    <name type="scientific">Riccia fluitans</name>
    <dbReference type="NCBI Taxonomy" id="41844"/>
    <lineage>
        <taxon>Eukaryota</taxon>
        <taxon>Viridiplantae</taxon>
        <taxon>Streptophyta</taxon>
        <taxon>Embryophyta</taxon>
        <taxon>Marchantiophyta</taxon>
        <taxon>Marchantiopsida</taxon>
        <taxon>Marchantiidae</taxon>
        <taxon>Marchantiales</taxon>
        <taxon>Ricciaceae</taxon>
        <taxon>Riccia</taxon>
    </lineage>
</organism>
<protein>
    <submittedName>
        <fullName evidence="2">Uncharacterized protein</fullName>
    </submittedName>
</protein>
<sequence>MAAAASAFRTSSVKLWTSSLSSGIPTGPSNAVVKAVPALPLTLSKRRRAGVARAAGSADENLCPDSLPGNFSCVDANMVTLRRRIEGVRMKESFIHTPEEWMEWERSCYNTYRADVNVLIATFQSHLLSLRPGVVLSVISLLFAIAPVAAFLFFSALGCQLYSMNNALLDLLASSS</sequence>
<comment type="caution">
    <text evidence="2">The sequence shown here is derived from an EMBL/GenBank/DDBJ whole genome shotgun (WGS) entry which is preliminary data.</text>
</comment>
<gene>
    <name evidence="2" type="ORF">R1flu_013985</name>
</gene>
<dbReference type="PANTHER" id="PTHR33782">
    <property type="entry name" value="OS01G0121600 PROTEIN"/>
    <property type="match status" value="1"/>
</dbReference>
<evidence type="ECO:0000256" key="1">
    <source>
        <dbReference type="SAM" id="Phobius"/>
    </source>
</evidence>
<evidence type="ECO:0000313" key="2">
    <source>
        <dbReference type="EMBL" id="KAL2629299.1"/>
    </source>
</evidence>
<name>A0ABD1YET5_9MARC</name>
<keyword evidence="1" id="KW-0812">Transmembrane</keyword>
<accession>A0ABD1YET5</accession>
<proteinExistence type="predicted"/>
<dbReference type="PANTHER" id="PTHR33782:SF5">
    <property type="entry name" value="MEDIATOR OF RNA POLYMERASE II TRANSCRIPTION SUBUNIT"/>
    <property type="match status" value="1"/>
</dbReference>
<dbReference type="Proteomes" id="UP001605036">
    <property type="component" value="Unassembled WGS sequence"/>
</dbReference>
<keyword evidence="3" id="KW-1185">Reference proteome</keyword>
<keyword evidence="1" id="KW-1133">Transmembrane helix</keyword>
<dbReference type="AlphaFoldDB" id="A0ABD1YET5"/>
<reference evidence="2 3" key="1">
    <citation type="submission" date="2024-09" db="EMBL/GenBank/DDBJ databases">
        <title>Chromosome-scale assembly of Riccia fluitans.</title>
        <authorList>
            <person name="Paukszto L."/>
            <person name="Sawicki J."/>
            <person name="Karawczyk K."/>
            <person name="Piernik-Szablinska J."/>
            <person name="Szczecinska M."/>
            <person name="Mazdziarz M."/>
        </authorList>
    </citation>
    <scope>NUCLEOTIDE SEQUENCE [LARGE SCALE GENOMIC DNA]</scope>
    <source>
        <strain evidence="2">Rf_01</strain>
        <tissue evidence="2">Aerial parts of the thallus</tissue>
    </source>
</reference>